<dbReference type="PANTHER" id="PTHR43837:SF1">
    <property type="entry name" value="RIBOSOMAL PROTEIN US12 METHYLTHIOTRANSFERASE RIMO"/>
    <property type="match status" value="1"/>
</dbReference>
<comment type="cofactor">
    <cofactor evidence="1">
        <name>[4Fe-4S] cluster</name>
        <dbReference type="ChEBI" id="CHEBI:49883"/>
    </cofactor>
</comment>
<evidence type="ECO:0000256" key="5">
    <source>
        <dbReference type="ARBA" id="ARBA00023004"/>
    </source>
</evidence>
<keyword evidence="5" id="KW-0408">Iron</keyword>
<evidence type="ECO:0000259" key="8">
    <source>
        <dbReference type="PROSITE" id="PS51918"/>
    </source>
</evidence>
<dbReference type="InterPro" id="IPR023404">
    <property type="entry name" value="rSAM_horseshoe"/>
</dbReference>
<evidence type="ECO:0000256" key="4">
    <source>
        <dbReference type="ARBA" id="ARBA00022723"/>
    </source>
</evidence>
<dbReference type="InterPro" id="IPR038135">
    <property type="entry name" value="Methylthiotransferase_N_sf"/>
</dbReference>
<keyword evidence="4" id="KW-0479">Metal-binding</keyword>
<dbReference type="PROSITE" id="PS01278">
    <property type="entry name" value="MTTASE_RADICAL"/>
    <property type="match status" value="1"/>
</dbReference>
<dbReference type="GO" id="GO:0035599">
    <property type="term" value="F:aspartic acid methylthiotransferase activity"/>
    <property type="evidence" value="ECO:0007669"/>
    <property type="project" value="TreeGrafter"/>
</dbReference>
<dbReference type="EMBL" id="ALAO01000210">
    <property type="protein sequence ID" value="EKO38790.1"/>
    <property type="molecule type" value="Genomic_DNA"/>
</dbReference>
<dbReference type="SFLD" id="SFLDG01082">
    <property type="entry name" value="B12-binding_domain_containing"/>
    <property type="match status" value="1"/>
</dbReference>
<sequence>MDPEPALCYAPPMPHTSSRRFWLATLGCKVNQYEARALAEAFAAKGWSPAASPAEADRIVLVSCAVTARAESESRRLARALARQAKPGAEVAATGCAAAVHPEAFAALGTVPMPDKERLAVAPDSLAPCPPRPGDRFPDLAVAGYDRARALLKIQDGCSHGCSYCIVPAARGPSVSRPYPAILAEARRLLDAGHAELGLTGINLGHFGPDLAPAMTFWRLVADLERDLLASHGPAFRLRLGSLDPAMLDAEGLAALAESRRVCRHLHVSLQSADPGVLTAMNRRPNDADAVSSFVDKLSMEWGPMALGLDLLTGFPGESEAAHGATAAFLAHLPVTYAHVFPYSRRPDTPAATMAGQLPKDVKTRRAAALRLMAEDKARAFLTLLAAENRLEVAVERADPAAGSCGRYVDCRFVDAGPLTPGGLVAARPVGLDGDGLLVAVLPGESR</sequence>
<dbReference type="AlphaFoldDB" id="K6GPA3"/>
<feature type="domain" description="MTTase N-terminal" evidence="7">
    <location>
        <begin position="19"/>
        <end position="128"/>
    </location>
</feature>
<evidence type="ECO:0000256" key="1">
    <source>
        <dbReference type="ARBA" id="ARBA00001966"/>
    </source>
</evidence>
<dbReference type="Proteomes" id="UP000006272">
    <property type="component" value="Unassembled WGS sequence"/>
</dbReference>
<evidence type="ECO:0000256" key="3">
    <source>
        <dbReference type="ARBA" id="ARBA00022691"/>
    </source>
</evidence>
<reference evidence="9 10" key="1">
    <citation type="submission" date="2012-07" db="EMBL/GenBank/DDBJ databases">
        <title>Draft genome sequence of Desulfovibrio magneticus str. Maddingley MBC34 obtained from a metagenomic sequence of a methanogenic enrichment isolated from coal-seam formation water in Victoria, Australia.</title>
        <authorList>
            <person name="Greenfield P."/>
            <person name="Hendry P."/>
            <person name="Li D."/>
            <person name="Rosewarne C.P."/>
            <person name="Tran-Dinh N."/>
            <person name="Elbourne L.D.H."/>
            <person name="Paulsen I.T."/>
            <person name="Midgley D.J."/>
        </authorList>
    </citation>
    <scope>NUCLEOTIDE SEQUENCE [LARGE SCALE GENOMIC DNA]</scope>
    <source>
        <strain evidence="10">Maddingley MBC34</strain>
    </source>
</reference>
<evidence type="ECO:0000256" key="6">
    <source>
        <dbReference type="ARBA" id="ARBA00023014"/>
    </source>
</evidence>
<keyword evidence="3" id="KW-0949">S-adenosyl-L-methionine</keyword>
<dbReference type="InterPro" id="IPR013848">
    <property type="entry name" value="Methylthiotransferase_N"/>
</dbReference>
<dbReference type="InterPro" id="IPR007197">
    <property type="entry name" value="rSAM"/>
</dbReference>
<evidence type="ECO:0000259" key="7">
    <source>
        <dbReference type="PROSITE" id="PS51449"/>
    </source>
</evidence>
<protein>
    <submittedName>
        <fullName evidence="9">2-methylthioadenine synthetase</fullName>
    </submittedName>
</protein>
<evidence type="ECO:0000313" key="9">
    <source>
        <dbReference type="EMBL" id="EKO38790.1"/>
    </source>
</evidence>
<evidence type="ECO:0000256" key="2">
    <source>
        <dbReference type="ARBA" id="ARBA00022485"/>
    </source>
</evidence>
<dbReference type="PATRIC" id="fig|1206767.3.peg.2438"/>
<dbReference type="PROSITE" id="PS51449">
    <property type="entry name" value="MTTASE_N"/>
    <property type="match status" value="1"/>
</dbReference>
<dbReference type="PANTHER" id="PTHR43837">
    <property type="entry name" value="RIBOSOMAL PROTEIN S12 METHYLTHIOTRANSFERASE RIMO"/>
    <property type="match status" value="1"/>
</dbReference>
<dbReference type="GO" id="GO:0051539">
    <property type="term" value="F:4 iron, 4 sulfur cluster binding"/>
    <property type="evidence" value="ECO:0007669"/>
    <property type="project" value="UniProtKB-KW"/>
</dbReference>
<gene>
    <name evidence="9" type="ORF">B193_2494</name>
</gene>
<accession>K6GPA3</accession>
<dbReference type="CDD" id="cd01335">
    <property type="entry name" value="Radical_SAM"/>
    <property type="match status" value="1"/>
</dbReference>
<dbReference type="PROSITE" id="PS51918">
    <property type="entry name" value="RADICAL_SAM"/>
    <property type="match status" value="1"/>
</dbReference>
<dbReference type="Pfam" id="PF00919">
    <property type="entry name" value="UPF0004"/>
    <property type="match status" value="1"/>
</dbReference>
<dbReference type="InterPro" id="IPR006638">
    <property type="entry name" value="Elp3/MiaA/NifB-like_rSAM"/>
</dbReference>
<dbReference type="SFLD" id="SFLDS00029">
    <property type="entry name" value="Radical_SAM"/>
    <property type="match status" value="1"/>
</dbReference>
<dbReference type="GO" id="GO:0005829">
    <property type="term" value="C:cytosol"/>
    <property type="evidence" value="ECO:0007669"/>
    <property type="project" value="TreeGrafter"/>
</dbReference>
<organism evidence="9 10">
    <name type="scientific">Solidesulfovibrio magneticus str. Maddingley MBC34</name>
    <dbReference type="NCBI Taxonomy" id="1206767"/>
    <lineage>
        <taxon>Bacteria</taxon>
        <taxon>Pseudomonadati</taxon>
        <taxon>Thermodesulfobacteriota</taxon>
        <taxon>Desulfovibrionia</taxon>
        <taxon>Desulfovibrionales</taxon>
        <taxon>Desulfovibrionaceae</taxon>
        <taxon>Solidesulfovibrio</taxon>
    </lineage>
</organism>
<dbReference type="InterPro" id="IPR058240">
    <property type="entry name" value="rSAM_sf"/>
</dbReference>
<keyword evidence="6" id="KW-0411">Iron-sulfur</keyword>
<name>K6GPA3_9BACT</name>
<dbReference type="InterPro" id="IPR020612">
    <property type="entry name" value="Methylthiotransferase_CS"/>
</dbReference>
<evidence type="ECO:0000313" key="10">
    <source>
        <dbReference type="Proteomes" id="UP000006272"/>
    </source>
</evidence>
<dbReference type="Gene3D" id="3.40.50.12160">
    <property type="entry name" value="Methylthiotransferase, N-terminal domain"/>
    <property type="match status" value="1"/>
</dbReference>
<dbReference type="InterPro" id="IPR005840">
    <property type="entry name" value="Ribosomal_uS12_MeSTrfase_RimO"/>
</dbReference>
<keyword evidence="2" id="KW-0004">4Fe-4S</keyword>
<proteinExistence type="predicted"/>
<dbReference type="SMART" id="SM00729">
    <property type="entry name" value="Elp3"/>
    <property type="match status" value="1"/>
</dbReference>
<dbReference type="GO" id="GO:0046872">
    <property type="term" value="F:metal ion binding"/>
    <property type="evidence" value="ECO:0007669"/>
    <property type="project" value="UniProtKB-KW"/>
</dbReference>
<dbReference type="Gene3D" id="3.80.30.20">
    <property type="entry name" value="tm_1862 like domain"/>
    <property type="match status" value="1"/>
</dbReference>
<comment type="caution">
    <text evidence="9">The sequence shown here is derived from an EMBL/GenBank/DDBJ whole genome shotgun (WGS) entry which is preliminary data.</text>
</comment>
<dbReference type="Pfam" id="PF04055">
    <property type="entry name" value="Radical_SAM"/>
    <property type="match status" value="1"/>
</dbReference>
<dbReference type="SUPFAM" id="SSF102114">
    <property type="entry name" value="Radical SAM enzymes"/>
    <property type="match status" value="1"/>
</dbReference>
<feature type="domain" description="Radical SAM core" evidence="8">
    <location>
        <begin position="144"/>
        <end position="382"/>
    </location>
</feature>